<evidence type="ECO:0000313" key="2">
    <source>
        <dbReference type="EMBL" id="CCX10964.1"/>
    </source>
</evidence>
<gene>
    <name evidence="2" type="ORF">PCON_10558</name>
</gene>
<organism evidence="2 3">
    <name type="scientific">Pyronema omphalodes (strain CBS 100304)</name>
    <name type="common">Pyronema confluens</name>
    <dbReference type="NCBI Taxonomy" id="1076935"/>
    <lineage>
        <taxon>Eukaryota</taxon>
        <taxon>Fungi</taxon>
        <taxon>Dikarya</taxon>
        <taxon>Ascomycota</taxon>
        <taxon>Pezizomycotina</taxon>
        <taxon>Pezizomycetes</taxon>
        <taxon>Pezizales</taxon>
        <taxon>Pyronemataceae</taxon>
        <taxon>Pyronema</taxon>
    </lineage>
</organism>
<evidence type="ECO:0000313" key="3">
    <source>
        <dbReference type="Proteomes" id="UP000018144"/>
    </source>
</evidence>
<sequence>MPKHTSNFNKFAARLRRSRAAPPPSSESPDGITISPPRYMTLRERFIEDGKKTYELPDAESGKIPEEIMAGIDDQATVTTDKVAPADMTQEHAQACDLTDNTTRQIITEPGADNDSMMEKAHYADAATTVRAEMCDASTQTYRHDGGIDPVYLRDLLTVASERIKYNGLQLASFEQRERMLRYQNDRLSREINRLSLANAELARGAGRVD</sequence>
<evidence type="ECO:0000256" key="1">
    <source>
        <dbReference type="SAM" id="MobiDB-lite"/>
    </source>
</evidence>
<proteinExistence type="predicted"/>
<protein>
    <submittedName>
        <fullName evidence="2">Uncharacterized protein</fullName>
    </submittedName>
</protein>
<dbReference type="Proteomes" id="UP000018144">
    <property type="component" value="Unassembled WGS sequence"/>
</dbReference>
<dbReference type="EMBL" id="HF935578">
    <property type="protein sequence ID" value="CCX10964.1"/>
    <property type="molecule type" value="Genomic_DNA"/>
</dbReference>
<dbReference type="AlphaFoldDB" id="U4LGU1"/>
<accession>U4LGU1</accession>
<name>U4LGU1_PYROM</name>
<keyword evidence="3" id="KW-1185">Reference proteome</keyword>
<reference evidence="2 3" key="1">
    <citation type="journal article" date="2013" name="PLoS Genet.">
        <title>The genome and development-dependent transcriptomes of Pyronema confluens: a window into fungal evolution.</title>
        <authorList>
            <person name="Traeger S."/>
            <person name="Altegoer F."/>
            <person name="Freitag M."/>
            <person name="Gabaldon T."/>
            <person name="Kempken F."/>
            <person name="Kumar A."/>
            <person name="Marcet-Houben M."/>
            <person name="Poggeler S."/>
            <person name="Stajich J.E."/>
            <person name="Nowrousian M."/>
        </authorList>
    </citation>
    <scope>NUCLEOTIDE SEQUENCE [LARGE SCALE GENOMIC DNA]</scope>
    <source>
        <strain evidence="3">CBS 100304</strain>
        <tissue evidence="2">Vegetative mycelium</tissue>
    </source>
</reference>
<feature type="region of interest" description="Disordered" evidence="1">
    <location>
        <begin position="1"/>
        <end position="36"/>
    </location>
</feature>